<feature type="domain" description="HTH tetR-type" evidence="5">
    <location>
        <begin position="10"/>
        <end position="70"/>
    </location>
</feature>
<dbReference type="Pfam" id="PF00440">
    <property type="entry name" value="TetR_N"/>
    <property type="match status" value="1"/>
</dbReference>
<reference evidence="6 7" key="1">
    <citation type="submission" date="2020-08" db="EMBL/GenBank/DDBJ databases">
        <title>Sequencing the genomes of 1000 actinobacteria strains.</title>
        <authorList>
            <person name="Klenk H.-P."/>
        </authorList>
    </citation>
    <scope>NUCLEOTIDE SEQUENCE [LARGE SCALE GENOMIC DNA]</scope>
    <source>
        <strain evidence="6 7">DSM 44786</strain>
    </source>
</reference>
<dbReference type="Pfam" id="PF21935">
    <property type="entry name" value="TetR_C_45"/>
    <property type="match status" value="1"/>
</dbReference>
<keyword evidence="3" id="KW-0804">Transcription</keyword>
<dbReference type="PANTHER" id="PTHR30055:SF234">
    <property type="entry name" value="HTH-TYPE TRANSCRIPTIONAL REGULATOR BETI"/>
    <property type="match status" value="1"/>
</dbReference>
<keyword evidence="2 4" id="KW-0238">DNA-binding</keyword>
<evidence type="ECO:0000313" key="6">
    <source>
        <dbReference type="EMBL" id="MBB4947306.1"/>
    </source>
</evidence>
<evidence type="ECO:0000256" key="3">
    <source>
        <dbReference type="ARBA" id="ARBA00023163"/>
    </source>
</evidence>
<gene>
    <name evidence="6" type="ORF">F4556_002841</name>
</gene>
<organism evidence="6 7">
    <name type="scientific">Kitasatospora gansuensis</name>
    <dbReference type="NCBI Taxonomy" id="258050"/>
    <lineage>
        <taxon>Bacteria</taxon>
        <taxon>Bacillati</taxon>
        <taxon>Actinomycetota</taxon>
        <taxon>Actinomycetes</taxon>
        <taxon>Kitasatosporales</taxon>
        <taxon>Streptomycetaceae</taxon>
        <taxon>Kitasatospora</taxon>
    </lineage>
</organism>
<comment type="caution">
    <text evidence="6">The sequence shown here is derived from an EMBL/GenBank/DDBJ whole genome shotgun (WGS) entry which is preliminary data.</text>
</comment>
<evidence type="ECO:0000259" key="5">
    <source>
        <dbReference type="PROSITE" id="PS50977"/>
    </source>
</evidence>
<sequence length="212" mass="23070">MAEPKQERAVKTRAIILRAAAEVFDEFGFSGASISKIMKRAGMTQGGMYFHFKSKEALALAVMTSQADDLALPPGPDGLQRVIDITFDLAYQLQHNTLFRAGVRLAVEQGEFGLQDDSAYQQWADVFAAQFRAARATGDLLPEVDEDELGRVLVGAYSGTQLFSQISSGRADLPERITSLWRYLLPGVATAEARAGLRTDAARAELVGKASR</sequence>
<dbReference type="GO" id="GO:0000976">
    <property type="term" value="F:transcription cis-regulatory region binding"/>
    <property type="evidence" value="ECO:0007669"/>
    <property type="project" value="TreeGrafter"/>
</dbReference>
<protein>
    <submittedName>
        <fullName evidence="6">AcrR family transcriptional regulator</fullName>
    </submittedName>
</protein>
<dbReference type="EMBL" id="JACHJR010000001">
    <property type="protein sequence ID" value="MBB4947306.1"/>
    <property type="molecule type" value="Genomic_DNA"/>
</dbReference>
<evidence type="ECO:0000256" key="1">
    <source>
        <dbReference type="ARBA" id="ARBA00023015"/>
    </source>
</evidence>
<dbReference type="PROSITE" id="PS50977">
    <property type="entry name" value="HTH_TETR_2"/>
    <property type="match status" value="1"/>
</dbReference>
<dbReference type="InterPro" id="IPR047923">
    <property type="entry name" value="ArpA-like"/>
</dbReference>
<proteinExistence type="predicted"/>
<evidence type="ECO:0000256" key="4">
    <source>
        <dbReference type="PROSITE-ProRule" id="PRU00335"/>
    </source>
</evidence>
<dbReference type="InterPro" id="IPR001647">
    <property type="entry name" value="HTH_TetR"/>
</dbReference>
<dbReference type="AlphaFoldDB" id="A0A7W7SDC6"/>
<feature type="DNA-binding region" description="H-T-H motif" evidence="4">
    <location>
        <begin position="33"/>
        <end position="52"/>
    </location>
</feature>
<dbReference type="SUPFAM" id="SSF46689">
    <property type="entry name" value="Homeodomain-like"/>
    <property type="match status" value="1"/>
</dbReference>
<keyword evidence="1" id="KW-0805">Transcription regulation</keyword>
<dbReference type="Proteomes" id="UP000573327">
    <property type="component" value="Unassembled WGS sequence"/>
</dbReference>
<evidence type="ECO:0000313" key="7">
    <source>
        <dbReference type="Proteomes" id="UP000573327"/>
    </source>
</evidence>
<dbReference type="InterPro" id="IPR054126">
    <property type="entry name" value="CprB_TetR_C"/>
</dbReference>
<keyword evidence="7" id="KW-1185">Reference proteome</keyword>
<name>A0A7W7SDC6_9ACTN</name>
<dbReference type="PRINTS" id="PR00455">
    <property type="entry name" value="HTHTETR"/>
</dbReference>
<dbReference type="InterPro" id="IPR036271">
    <property type="entry name" value="Tet_transcr_reg_TetR-rel_C_sf"/>
</dbReference>
<accession>A0A7W7SDC6</accession>
<evidence type="ECO:0000256" key="2">
    <source>
        <dbReference type="ARBA" id="ARBA00023125"/>
    </source>
</evidence>
<dbReference type="InterPro" id="IPR050109">
    <property type="entry name" value="HTH-type_TetR-like_transc_reg"/>
</dbReference>
<dbReference type="SUPFAM" id="SSF48498">
    <property type="entry name" value="Tetracyclin repressor-like, C-terminal domain"/>
    <property type="match status" value="1"/>
</dbReference>
<dbReference type="GO" id="GO:0003700">
    <property type="term" value="F:DNA-binding transcription factor activity"/>
    <property type="evidence" value="ECO:0007669"/>
    <property type="project" value="TreeGrafter"/>
</dbReference>
<dbReference type="InterPro" id="IPR009057">
    <property type="entry name" value="Homeodomain-like_sf"/>
</dbReference>
<dbReference type="Gene3D" id="1.10.357.10">
    <property type="entry name" value="Tetracycline Repressor, domain 2"/>
    <property type="match status" value="1"/>
</dbReference>
<dbReference type="NCBIfam" id="NF041196">
    <property type="entry name" value="ScbR_bind_reg"/>
    <property type="match status" value="1"/>
</dbReference>
<dbReference type="PANTHER" id="PTHR30055">
    <property type="entry name" value="HTH-TYPE TRANSCRIPTIONAL REGULATOR RUTR"/>
    <property type="match status" value="1"/>
</dbReference>
<dbReference type="RefSeq" id="WP_184915100.1">
    <property type="nucleotide sequence ID" value="NZ_JACHJR010000001.1"/>
</dbReference>